<dbReference type="GO" id="GO:0003964">
    <property type="term" value="F:RNA-directed DNA polymerase activity"/>
    <property type="evidence" value="ECO:0007669"/>
    <property type="project" value="UniProtKB-KW"/>
</dbReference>
<dbReference type="PROSITE" id="PS50878">
    <property type="entry name" value="RT_POL"/>
    <property type="match status" value="1"/>
</dbReference>
<keyword evidence="2" id="KW-0548">Nucleotidyltransferase</keyword>
<protein>
    <submittedName>
        <fullName evidence="2">Rna-directed dna polymerase from mobile element jockey-like</fullName>
    </submittedName>
</protein>
<dbReference type="AlphaFoldDB" id="A0A2I0UN02"/>
<accession>A0A2I0UN02</accession>
<organism evidence="2 3">
    <name type="scientific">Limosa lapponica baueri</name>
    <dbReference type="NCBI Taxonomy" id="1758121"/>
    <lineage>
        <taxon>Eukaryota</taxon>
        <taxon>Metazoa</taxon>
        <taxon>Chordata</taxon>
        <taxon>Craniata</taxon>
        <taxon>Vertebrata</taxon>
        <taxon>Euteleostomi</taxon>
        <taxon>Archelosauria</taxon>
        <taxon>Archosauria</taxon>
        <taxon>Dinosauria</taxon>
        <taxon>Saurischia</taxon>
        <taxon>Theropoda</taxon>
        <taxon>Coelurosauria</taxon>
        <taxon>Aves</taxon>
        <taxon>Neognathae</taxon>
        <taxon>Neoaves</taxon>
        <taxon>Charadriiformes</taxon>
        <taxon>Scolopacidae</taxon>
        <taxon>Limosa</taxon>
    </lineage>
</organism>
<reference evidence="3" key="2">
    <citation type="submission" date="2017-12" db="EMBL/GenBank/DDBJ databases">
        <title>Genome sequence of the Bar-tailed Godwit (Limosa lapponica baueri).</title>
        <authorList>
            <person name="Lima N.C.B."/>
            <person name="Parody-Merino A.M."/>
            <person name="Battley P.F."/>
            <person name="Fidler A.E."/>
            <person name="Prosdocimi F."/>
        </authorList>
    </citation>
    <scope>NUCLEOTIDE SEQUENCE [LARGE SCALE GENOMIC DNA]</scope>
</reference>
<evidence type="ECO:0000313" key="2">
    <source>
        <dbReference type="EMBL" id="PKU47407.1"/>
    </source>
</evidence>
<dbReference type="OrthoDB" id="9401911at2759"/>
<feature type="domain" description="Reverse transcriptase" evidence="1">
    <location>
        <begin position="1"/>
        <end position="210"/>
    </location>
</feature>
<dbReference type="InterPro" id="IPR000477">
    <property type="entry name" value="RT_dom"/>
</dbReference>
<dbReference type="Proteomes" id="UP000233556">
    <property type="component" value="Unassembled WGS sequence"/>
</dbReference>
<dbReference type="PANTHER" id="PTHR33332">
    <property type="entry name" value="REVERSE TRANSCRIPTASE DOMAIN-CONTAINING PROTEIN"/>
    <property type="match status" value="1"/>
</dbReference>
<keyword evidence="2" id="KW-0808">Transferase</keyword>
<name>A0A2I0UN02_LIMLA</name>
<reference evidence="3" key="1">
    <citation type="submission" date="2017-11" db="EMBL/GenBank/DDBJ databases">
        <authorList>
            <person name="Lima N.C."/>
            <person name="Parody-Merino A.M."/>
            <person name="Battley P.F."/>
            <person name="Fidler A.E."/>
            <person name="Prosdocimi F."/>
        </authorList>
    </citation>
    <scope>NUCLEOTIDE SEQUENCE [LARGE SCALE GENOMIC DNA]</scope>
</reference>
<proteinExistence type="predicted"/>
<evidence type="ECO:0000259" key="1">
    <source>
        <dbReference type="PROSITE" id="PS50878"/>
    </source>
</evidence>
<sequence length="226" mass="25824">MRKRRLRGDLIILYNYLKGHCREVGAGLFSQFPVWETFIIKGIETENYYCCQLCQIVVTNQITSYDKVISLVDVGQEVDIVYLDFFKAFDMVPLSLLLEKLTLYGLDKWSACRVPQRTILGPILSNIFISDLDDGINCTLTKFADDTKLSREVDTLEGRANLQEDLDRLEEWVNKNLMKFNKDKCNILHLGKHNPGVQYRLGSTWLGSSSVERDLGGPDGQQAQYA</sequence>
<evidence type="ECO:0000313" key="3">
    <source>
        <dbReference type="Proteomes" id="UP000233556"/>
    </source>
</evidence>
<dbReference type="Pfam" id="PF00078">
    <property type="entry name" value="RVT_1"/>
    <property type="match status" value="1"/>
</dbReference>
<dbReference type="EMBL" id="KZ505679">
    <property type="protein sequence ID" value="PKU47407.1"/>
    <property type="molecule type" value="Genomic_DNA"/>
</dbReference>
<gene>
    <name evidence="2" type="ORF">llap_2309</name>
</gene>
<keyword evidence="2" id="KW-0695">RNA-directed DNA polymerase</keyword>
<keyword evidence="3" id="KW-1185">Reference proteome</keyword>